<keyword evidence="3" id="KW-1185">Reference proteome</keyword>
<evidence type="ECO:0000313" key="3">
    <source>
        <dbReference type="Proteomes" id="UP000027222"/>
    </source>
</evidence>
<evidence type="ECO:0000256" key="1">
    <source>
        <dbReference type="SAM" id="MobiDB-lite"/>
    </source>
</evidence>
<dbReference type="OrthoDB" id="2158839at2759"/>
<proteinExistence type="predicted"/>
<sequence>RRSSPPPYSQSQSSSSRATSKQTFFQSGADSKSPSVCALCLGQDPHNVFKCQSEVLWDGSKARCRRNDQGRLVSPTGCTLCSDWNTRRGCTMSGHDQRHECS</sequence>
<dbReference type="EMBL" id="KL142404">
    <property type="protein sequence ID" value="KDR69007.1"/>
    <property type="molecule type" value="Genomic_DNA"/>
</dbReference>
<name>A0A067SG88_GALM3</name>
<reference evidence="3" key="1">
    <citation type="journal article" date="2014" name="Proc. Natl. Acad. Sci. U.S.A.">
        <title>Extensive sampling of basidiomycete genomes demonstrates inadequacy of the white-rot/brown-rot paradigm for wood decay fungi.</title>
        <authorList>
            <person name="Riley R."/>
            <person name="Salamov A.A."/>
            <person name="Brown D.W."/>
            <person name="Nagy L.G."/>
            <person name="Floudas D."/>
            <person name="Held B.W."/>
            <person name="Levasseur A."/>
            <person name="Lombard V."/>
            <person name="Morin E."/>
            <person name="Otillar R."/>
            <person name="Lindquist E.A."/>
            <person name="Sun H."/>
            <person name="LaButti K.M."/>
            <person name="Schmutz J."/>
            <person name="Jabbour D."/>
            <person name="Luo H."/>
            <person name="Baker S.E."/>
            <person name="Pisabarro A.G."/>
            <person name="Walton J.D."/>
            <person name="Blanchette R.A."/>
            <person name="Henrissat B."/>
            <person name="Martin F."/>
            <person name="Cullen D."/>
            <person name="Hibbett D.S."/>
            <person name="Grigoriev I.V."/>
        </authorList>
    </citation>
    <scope>NUCLEOTIDE SEQUENCE [LARGE SCALE GENOMIC DNA]</scope>
    <source>
        <strain evidence="3">CBS 339.88</strain>
    </source>
</reference>
<organism evidence="2 3">
    <name type="scientific">Galerina marginata (strain CBS 339.88)</name>
    <dbReference type="NCBI Taxonomy" id="685588"/>
    <lineage>
        <taxon>Eukaryota</taxon>
        <taxon>Fungi</taxon>
        <taxon>Dikarya</taxon>
        <taxon>Basidiomycota</taxon>
        <taxon>Agaricomycotina</taxon>
        <taxon>Agaricomycetes</taxon>
        <taxon>Agaricomycetidae</taxon>
        <taxon>Agaricales</taxon>
        <taxon>Agaricineae</taxon>
        <taxon>Strophariaceae</taxon>
        <taxon>Galerina</taxon>
    </lineage>
</organism>
<evidence type="ECO:0000313" key="2">
    <source>
        <dbReference type="EMBL" id="KDR69007.1"/>
    </source>
</evidence>
<feature type="non-terminal residue" evidence="2">
    <location>
        <position position="102"/>
    </location>
</feature>
<feature type="compositionally biased region" description="Polar residues" evidence="1">
    <location>
        <begin position="18"/>
        <end position="34"/>
    </location>
</feature>
<dbReference type="AlphaFoldDB" id="A0A067SG88"/>
<gene>
    <name evidence="2" type="ORF">GALMADRAFT_43609</name>
</gene>
<accession>A0A067SG88</accession>
<dbReference type="Proteomes" id="UP000027222">
    <property type="component" value="Unassembled WGS sequence"/>
</dbReference>
<feature type="region of interest" description="Disordered" evidence="1">
    <location>
        <begin position="1"/>
        <end position="34"/>
    </location>
</feature>
<protein>
    <submittedName>
        <fullName evidence="2">Uncharacterized protein</fullName>
    </submittedName>
</protein>
<dbReference type="HOGENOM" id="CLU_131643_1_0_1"/>
<feature type="non-terminal residue" evidence="2">
    <location>
        <position position="1"/>
    </location>
</feature>